<evidence type="ECO:0000313" key="2">
    <source>
        <dbReference type="Proteomes" id="UP000886602"/>
    </source>
</evidence>
<dbReference type="EMBL" id="JADJNC010000006">
    <property type="protein sequence ID" value="MBK7422502.1"/>
    <property type="molecule type" value="Genomic_DNA"/>
</dbReference>
<proteinExistence type="predicted"/>
<name>A0A9D7FBC1_9RHOO</name>
<organism evidence="1 2">
    <name type="scientific">Candidatus Propionivibrio dominans</name>
    <dbReference type="NCBI Taxonomy" id="2954373"/>
    <lineage>
        <taxon>Bacteria</taxon>
        <taxon>Pseudomonadati</taxon>
        <taxon>Pseudomonadota</taxon>
        <taxon>Betaproteobacteria</taxon>
        <taxon>Rhodocyclales</taxon>
        <taxon>Rhodocyclaceae</taxon>
        <taxon>Propionivibrio</taxon>
    </lineage>
</organism>
<reference evidence="1" key="1">
    <citation type="submission" date="2020-10" db="EMBL/GenBank/DDBJ databases">
        <title>Connecting structure to function with the recovery of over 1000 high-quality activated sludge metagenome-assembled genomes encoding full-length rRNA genes using long-read sequencing.</title>
        <authorList>
            <person name="Singleton C.M."/>
            <person name="Petriglieri F."/>
            <person name="Kristensen J.M."/>
            <person name="Kirkegaard R.H."/>
            <person name="Michaelsen T.Y."/>
            <person name="Andersen M.H."/>
            <person name="Karst S.M."/>
            <person name="Dueholm M.S."/>
            <person name="Nielsen P.H."/>
            <person name="Albertsen M."/>
        </authorList>
    </citation>
    <scope>NUCLEOTIDE SEQUENCE</scope>
    <source>
        <strain evidence="1">EsbW_18-Q3-R4-48_MAXAC.044</strain>
    </source>
</reference>
<sequence>MKTKHEYGNKPEHSELEEEIAEDIKFNDNNENAKAAFLIDQRHDAASGIATFDCVQAEPAVEAVLHTDFIERRDAAIIDRRNVAKINQRIDASQ</sequence>
<accession>A0A9D7FBC1</accession>
<dbReference type="AlphaFoldDB" id="A0A9D7FBC1"/>
<gene>
    <name evidence="1" type="ORF">IPJ48_05045</name>
</gene>
<evidence type="ECO:0000313" key="1">
    <source>
        <dbReference type="EMBL" id="MBK7422502.1"/>
    </source>
</evidence>
<protein>
    <submittedName>
        <fullName evidence="1">Uncharacterized protein</fullName>
    </submittedName>
</protein>
<comment type="caution">
    <text evidence="1">The sequence shown here is derived from an EMBL/GenBank/DDBJ whole genome shotgun (WGS) entry which is preliminary data.</text>
</comment>
<dbReference type="Proteomes" id="UP000886602">
    <property type="component" value="Unassembled WGS sequence"/>
</dbReference>